<gene>
    <name evidence="3" type="ORF">PGABG01_0403000</name>
</gene>
<evidence type="ECO:0000313" key="3">
    <source>
        <dbReference type="EMBL" id="SOV11157.1"/>
    </source>
</evidence>
<dbReference type="Proteomes" id="UP000831156">
    <property type="component" value="Chromosome 4"/>
</dbReference>
<accession>A0ABY1UHR8</accession>
<protein>
    <submittedName>
        <fullName evidence="3">Uncharacterized protein</fullName>
    </submittedName>
</protein>
<sequence>MKNYLVIACLFVLWCEKLKDVNFLNGEKEQNFYYANNDNLLRRILNNVEKNKDRTNVDKSKVVDMSEGKLVTLDKETKEENILKNIFFENIMFDQINDENLKIDRKEKNIDEQKKKQKQNELIKDTTIDNDFYSYTNDLITLHKKKLKEEKNFVMIKEFVKFLSSREENVLISNVNFFLKRIFNLILREKIITGMCPDEQNEETEKLERKENIDVIKNEDPKNYEDKEKNKETTHDGTTNYDGKKKNDDGKEKNDDGKDNYLEYLKKNRNCNLNKKLKIKDCNKNSLNCFFSNLKNEEFYKAPDLFKYYISLERMLKSSSIRSKTDRISKYFTFYPVSLDKEYYEEKINNDVFLEAVRSILFDSHEGNKKNKKKIFSSFIIVVDTLISLIKEEKVVNEMYMFIHLFFQDLNLLNKKILDILLKSSFNPGTPYYIPDFNKQNFEFILSKIYTKYVLNNLLNRKFNNQDTINMSQFLNNKIKPFNFSFIENNVHLLKNQSVPIKDDDLLISEENLCKYIPIKKKLLYEKLNKTRQAAEEAILDYIFRLLLRKLHEFIIE</sequence>
<proteinExistence type="predicted"/>
<reference evidence="3" key="1">
    <citation type="submission" date="2016-09" db="EMBL/GenBank/DDBJ databases">
        <authorList>
            <consortium name="Pathogen Informatics"/>
            <person name="Sun Q."/>
            <person name="Inoue M."/>
        </authorList>
    </citation>
    <scope>NUCLEOTIDE SEQUENCE</scope>
</reference>
<evidence type="ECO:0000313" key="4">
    <source>
        <dbReference type="Proteomes" id="UP000831156"/>
    </source>
</evidence>
<feature type="compositionally biased region" description="Basic and acidic residues" evidence="1">
    <location>
        <begin position="242"/>
        <end position="254"/>
    </location>
</feature>
<keyword evidence="4" id="KW-1185">Reference proteome</keyword>
<feature type="region of interest" description="Disordered" evidence="1">
    <location>
        <begin position="199"/>
        <end position="254"/>
    </location>
</feature>
<evidence type="ECO:0000256" key="1">
    <source>
        <dbReference type="SAM" id="MobiDB-lite"/>
    </source>
</evidence>
<feature type="signal peptide" evidence="2">
    <location>
        <begin position="1"/>
        <end position="23"/>
    </location>
</feature>
<keyword evidence="2" id="KW-0732">Signal</keyword>
<dbReference type="EMBL" id="LT969427">
    <property type="protein sequence ID" value="SOV11157.1"/>
    <property type="molecule type" value="Genomic_DNA"/>
</dbReference>
<name>A0ABY1UHR8_9APIC</name>
<feature type="compositionally biased region" description="Basic and acidic residues" evidence="1">
    <location>
        <begin position="203"/>
        <end position="235"/>
    </location>
</feature>
<evidence type="ECO:0000256" key="2">
    <source>
        <dbReference type="SAM" id="SignalP"/>
    </source>
</evidence>
<organism evidence="3 4">
    <name type="scientific">Plasmodium gaboni</name>
    <dbReference type="NCBI Taxonomy" id="647221"/>
    <lineage>
        <taxon>Eukaryota</taxon>
        <taxon>Sar</taxon>
        <taxon>Alveolata</taxon>
        <taxon>Apicomplexa</taxon>
        <taxon>Aconoidasida</taxon>
        <taxon>Haemosporida</taxon>
        <taxon>Plasmodiidae</taxon>
        <taxon>Plasmodium</taxon>
        <taxon>Plasmodium (Laverania)</taxon>
    </lineage>
</organism>
<feature type="chain" id="PRO_5046445977" evidence="2">
    <location>
        <begin position="24"/>
        <end position="557"/>
    </location>
</feature>